<proteinExistence type="predicted"/>
<keyword evidence="2" id="KW-1133">Transmembrane helix</keyword>
<evidence type="ECO:0000256" key="1">
    <source>
        <dbReference type="SAM" id="MobiDB-lite"/>
    </source>
</evidence>
<organism evidence="4 5">
    <name type="scientific">Micromonospora sonneratiae</name>
    <dbReference type="NCBI Taxonomy" id="1184706"/>
    <lineage>
        <taxon>Bacteria</taxon>
        <taxon>Bacillati</taxon>
        <taxon>Actinomycetota</taxon>
        <taxon>Actinomycetes</taxon>
        <taxon>Micromonosporales</taxon>
        <taxon>Micromonosporaceae</taxon>
        <taxon>Micromonospora</taxon>
    </lineage>
</organism>
<dbReference type="Proteomes" id="UP001597260">
    <property type="component" value="Unassembled WGS sequence"/>
</dbReference>
<feature type="transmembrane region" description="Helical" evidence="2">
    <location>
        <begin position="88"/>
        <end position="109"/>
    </location>
</feature>
<dbReference type="EMBL" id="JBHTMP010000040">
    <property type="protein sequence ID" value="MFD1324010.1"/>
    <property type="molecule type" value="Genomic_DNA"/>
</dbReference>
<feature type="domain" description="DUF1707" evidence="3">
    <location>
        <begin position="1"/>
        <end position="53"/>
    </location>
</feature>
<keyword evidence="2" id="KW-0812">Transmembrane</keyword>
<evidence type="ECO:0000313" key="4">
    <source>
        <dbReference type="EMBL" id="MFD1324010.1"/>
    </source>
</evidence>
<dbReference type="Pfam" id="PF08044">
    <property type="entry name" value="DUF1707"/>
    <property type="match status" value="1"/>
</dbReference>
<dbReference type="RefSeq" id="WP_377573981.1">
    <property type="nucleotide sequence ID" value="NZ_JBHTMP010000040.1"/>
</dbReference>
<dbReference type="PANTHER" id="PTHR40763">
    <property type="entry name" value="MEMBRANE PROTEIN-RELATED"/>
    <property type="match status" value="1"/>
</dbReference>
<keyword evidence="2" id="KW-0472">Membrane</keyword>
<gene>
    <name evidence="4" type="ORF">ACFQ4H_23270</name>
</gene>
<dbReference type="PANTHER" id="PTHR40763:SF4">
    <property type="entry name" value="DUF1707 DOMAIN-CONTAINING PROTEIN"/>
    <property type="match status" value="1"/>
</dbReference>
<reference evidence="5" key="1">
    <citation type="journal article" date="2019" name="Int. J. Syst. Evol. Microbiol.">
        <title>The Global Catalogue of Microorganisms (GCM) 10K type strain sequencing project: providing services to taxonomists for standard genome sequencing and annotation.</title>
        <authorList>
            <consortium name="The Broad Institute Genomics Platform"/>
            <consortium name="The Broad Institute Genome Sequencing Center for Infectious Disease"/>
            <person name="Wu L."/>
            <person name="Ma J."/>
        </authorList>
    </citation>
    <scope>NUCLEOTIDE SEQUENCE [LARGE SCALE GENOMIC DNA]</scope>
    <source>
        <strain evidence="5">JCM 31037</strain>
    </source>
</reference>
<protein>
    <submittedName>
        <fullName evidence="4">DUF1707 domain-containing protein</fullName>
    </submittedName>
</protein>
<feature type="region of interest" description="Disordered" evidence="1">
    <location>
        <begin position="152"/>
        <end position="178"/>
    </location>
</feature>
<keyword evidence="5" id="KW-1185">Reference proteome</keyword>
<sequence>MRAADADREAVAERLRVALDEGRLDLHEYDDRLARTYAAKTYAELDGLLSDLPETIPAQRAQLAPVGDRPAPAPEAGEVRHPGAVRRWLFDTWGPYFGAMTITTAVWGASSLSSGELLYYWPIWVAGPWGAVLLVSTVGGLIKGEPQRWAAKQARKKREKIEKRAGSGVERQGDREDD</sequence>
<evidence type="ECO:0000259" key="3">
    <source>
        <dbReference type="Pfam" id="PF08044"/>
    </source>
</evidence>
<name>A0ABW3YIN9_9ACTN</name>
<feature type="compositionally biased region" description="Basic and acidic residues" evidence="1">
    <location>
        <begin position="159"/>
        <end position="178"/>
    </location>
</feature>
<feature type="transmembrane region" description="Helical" evidence="2">
    <location>
        <begin position="121"/>
        <end position="142"/>
    </location>
</feature>
<evidence type="ECO:0000256" key="2">
    <source>
        <dbReference type="SAM" id="Phobius"/>
    </source>
</evidence>
<evidence type="ECO:0000313" key="5">
    <source>
        <dbReference type="Proteomes" id="UP001597260"/>
    </source>
</evidence>
<dbReference type="InterPro" id="IPR012551">
    <property type="entry name" value="DUF1707_SHOCT-like"/>
</dbReference>
<accession>A0ABW3YIN9</accession>
<comment type="caution">
    <text evidence="4">The sequence shown here is derived from an EMBL/GenBank/DDBJ whole genome shotgun (WGS) entry which is preliminary data.</text>
</comment>